<keyword evidence="2" id="KW-0812">Transmembrane</keyword>
<name>A0A6C0DMG8_9ZZZZ</name>
<feature type="compositionally biased region" description="Basic residues" evidence="1">
    <location>
        <begin position="132"/>
        <end position="156"/>
    </location>
</feature>
<feature type="region of interest" description="Disordered" evidence="1">
    <location>
        <begin position="127"/>
        <end position="156"/>
    </location>
</feature>
<evidence type="ECO:0000256" key="2">
    <source>
        <dbReference type="SAM" id="Phobius"/>
    </source>
</evidence>
<feature type="region of interest" description="Disordered" evidence="1">
    <location>
        <begin position="60"/>
        <end position="81"/>
    </location>
</feature>
<reference evidence="3" key="1">
    <citation type="journal article" date="2020" name="Nature">
        <title>Giant virus diversity and host interactions through global metagenomics.</title>
        <authorList>
            <person name="Schulz F."/>
            <person name="Roux S."/>
            <person name="Paez-Espino D."/>
            <person name="Jungbluth S."/>
            <person name="Walsh D.A."/>
            <person name="Denef V.J."/>
            <person name="McMahon K.D."/>
            <person name="Konstantinidis K.T."/>
            <person name="Eloe-Fadrosh E.A."/>
            <person name="Kyrpides N.C."/>
            <person name="Woyke T."/>
        </authorList>
    </citation>
    <scope>NUCLEOTIDE SEQUENCE</scope>
    <source>
        <strain evidence="3">GVMAG-M-3300023174-24</strain>
    </source>
</reference>
<proteinExistence type="predicted"/>
<feature type="transmembrane region" description="Helical" evidence="2">
    <location>
        <begin position="21"/>
        <end position="41"/>
    </location>
</feature>
<sequence length="156" mass="19096">MVYWVNQRSVWIILSRIKYDIYIYIYIYIYLFIYTSDMSNYTTPPKIQINENLNLERIDSGNYPKKNRQLNSYNQNDFDNFRQDRRDEVLFNRAQNSIYTDGTKIKPPPHGDQIVSDLKNLEQYRRWGGLSKKMRSRKNRRSKRTRKNKHRKTTKK</sequence>
<accession>A0A6C0DMG8</accession>
<evidence type="ECO:0000256" key="1">
    <source>
        <dbReference type="SAM" id="MobiDB-lite"/>
    </source>
</evidence>
<protein>
    <submittedName>
        <fullName evidence="3">Uncharacterized protein</fullName>
    </submittedName>
</protein>
<keyword evidence="2" id="KW-1133">Transmembrane helix</keyword>
<dbReference type="AlphaFoldDB" id="A0A6C0DMG8"/>
<dbReference type="EMBL" id="MN739635">
    <property type="protein sequence ID" value="QHT17420.1"/>
    <property type="molecule type" value="Genomic_DNA"/>
</dbReference>
<evidence type="ECO:0000313" key="3">
    <source>
        <dbReference type="EMBL" id="QHT17420.1"/>
    </source>
</evidence>
<organism evidence="3">
    <name type="scientific">viral metagenome</name>
    <dbReference type="NCBI Taxonomy" id="1070528"/>
    <lineage>
        <taxon>unclassified sequences</taxon>
        <taxon>metagenomes</taxon>
        <taxon>organismal metagenomes</taxon>
    </lineage>
</organism>
<keyword evidence="2" id="KW-0472">Membrane</keyword>